<keyword evidence="4" id="KW-1185">Reference proteome</keyword>
<gene>
    <name evidence="3" type="ORF">MED217_12024</name>
</gene>
<dbReference type="OrthoDB" id="838356at2"/>
<reference evidence="3 4" key="1">
    <citation type="journal article" date="2007" name="Nature">
        <title>Light stimulates growth of proteorhodopsin-containing marine Flavobacteria.</title>
        <authorList>
            <person name="Gomez-Consarnau L."/>
            <person name="Gonzalez J.M."/>
            <person name="Coll-Llado M."/>
            <person name="Gourdon P."/>
            <person name="Pascher T."/>
            <person name="Neutze R."/>
            <person name="Pedros-Alio C."/>
            <person name="Pinhassi J."/>
        </authorList>
    </citation>
    <scope>NUCLEOTIDE SEQUENCE [LARGE SCALE GENOMIC DNA]</scope>
    <source>
        <strain evidence="3 4">MED217</strain>
    </source>
</reference>
<dbReference type="Gene3D" id="3.10.450.50">
    <property type="match status" value="1"/>
</dbReference>
<sequence>MKSPLFLLPFLLVFSLTPTHARDYDGATPIRVQATLDTGRVAALNAFWDRLSQTVQTGDFEGYAALYHQDAVLVIDNAGRPGSMPITQALAAWKQGFEDTRSGKTGAQVAFRFSKRLGDATTAHETGMFAYSVLNAEGAVQQVVYVNMQALLVKKEGHWLITMELQGAPASEADWNALKP</sequence>
<evidence type="ECO:0000313" key="4">
    <source>
        <dbReference type="Proteomes" id="UP000001601"/>
    </source>
</evidence>
<feature type="domain" description="SnoaL-like" evidence="2">
    <location>
        <begin position="43"/>
        <end position="162"/>
    </location>
</feature>
<comment type="caution">
    <text evidence="3">The sequence shown here is derived from an EMBL/GenBank/DDBJ whole genome shotgun (WGS) entry which is preliminary data.</text>
</comment>
<evidence type="ECO:0000313" key="3">
    <source>
        <dbReference type="EMBL" id="EAQ49582.1"/>
    </source>
</evidence>
<feature type="chain" id="PRO_5002664169" description="SnoaL-like domain-containing protein" evidence="1">
    <location>
        <begin position="22"/>
        <end position="180"/>
    </location>
</feature>
<dbReference type="eggNOG" id="ENOG5032TH9">
    <property type="taxonomic scope" value="Bacteria"/>
</dbReference>
<dbReference type="SUPFAM" id="SSF54427">
    <property type="entry name" value="NTF2-like"/>
    <property type="match status" value="1"/>
</dbReference>
<dbReference type="InterPro" id="IPR037401">
    <property type="entry name" value="SnoaL-like"/>
</dbReference>
<feature type="signal peptide" evidence="1">
    <location>
        <begin position="1"/>
        <end position="21"/>
    </location>
</feature>
<proteinExistence type="predicted"/>
<keyword evidence="1" id="KW-0732">Signal</keyword>
<evidence type="ECO:0000256" key="1">
    <source>
        <dbReference type="SAM" id="SignalP"/>
    </source>
</evidence>
<dbReference type="RefSeq" id="WP_009780771.1">
    <property type="nucleotide sequence ID" value="NZ_CH672395.1"/>
</dbReference>
<organism evidence="3 4">
    <name type="scientific">Leeuwenhoekiella blandensis (strain CECT 7118 / CCUG 51940 / KCTC 22103 / MED217)</name>
    <name type="common">Flavobacterium sp. (strain MED217)</name>
    <dbReference type="NCBI Taxonomy" id="398720"/>
    <lineage>
        <taxon>Bacteria</taxon>
        <taxon>Pseudomonadati</taxon>
        <taxon>Bacteroidota</taxon>
        <taxon>Flavobacteriia</taxon>
        <taxon>Flavobacteriales</taxon>
        <taxon>Flavobacteriaceae</taxon>
        <taxon>Leeuwenhoekiella</taxon>
    </lineage>
</organism>
<dbReference type="EMBL" id="AANC01000004">
    <property type="protein sequence ID" value="EAQ49582.1"/>
    <property type="molecule type" value="Genomic_DNA"/>
</dbReference>
<name>A3XLJ2_LEEBM</name>
<dbReference type="Proteomes" id="UP000001601">
    <property type="component" value="Unassembled WGS sequence"/>
</dbReference>
<dbReference type="AlphaFoldDB" id="A3XLJ2"/>
<protein>
    <recommendedName>
        <fullName evidence="2">SnoaL-like domain-containing protein</fullName>
    </recommendedName>
</protein>
<dbReference type="Pfam" id="PF13577">
    <property type="entry name" value="SnoaL_4"/>
    <property type="match status" value="1"/>
</dbReference>
<dbReference type="InterPro" id="IPR032710">
    <property type="entry name" value="NTF2-like_dom_sf"/>
</dbReference>
<accession>A3XLJ2</accession>
<dbReference type="HOGENOM" id="CLU_1501785_0_0_10"/>
<evidence type="ECO:0000259" key="2">
    <source>
        <dbReference type="Pfam" id="PF13577"/>
    </source>
</evidence>